<feature type="active site" evidence="4">
    <location>
        <position position="282"/>
    </location>
</feature>
<keyword evidence="5" id="KW-0472">Membrane</keyword>
<dbReference type="Pfam" id="PF18936">
    <property type="entry name" value="DUF5684"/>
    <property type="match status" value="1"/>
</dbReference>
<dbReference type="CDD" id="cd06530">
    <property type="entry name" value="S26_SPase_I"/>
    <property type="match status" value="2"/>
</dbReference>
<sequence>MSLNEFLWIFYINLFLVLLPAIGLYGMFKKAGVEGWKAFVPFYNVWIMVELAGMKRYWFYLQFIPIVGWFITIAILIDFVKTFGKFSFWEHALTVLVPILYFSYIGYNSIDKYLGAESVHKHKKSTIREWVDAAIFAIVAAGLIRMFVFEAYVIPTPSMERSLLVNDFLFVSKTAYGTRVPNTPLAFPLVHHTFPGIKTKSYLEWIKLPYRRWFAKPVKRNDVVVFNLPVGDTVINDEVNFGSKVTYYDAIQMAGGDRNRIWNDYGDIIITRPVDKRENFIKRAVAVAGDTLEIKNGVVYINGKVNDIPKGVQTNYYLRTKGQPLDYTMLEEEYGIRESLREVSQAPGLGNNVYEIFLTQEQLDIFRKLPYVDSIAPFVSTYSANGPTMGGDVFPNDTAYCKWTLDNFGPLYIPKKGATVQLTPEIYSRYERVIRTYEHNDFEMKDGKFILNGQPATSYTFKMSYYWLMGDNRHNSLDSRYWGFVPEDHVVGKASLIFFSWDGGPRWKRIFRSIK</sequence>
<dbReference type="PANTHER" id="PTHR43390">
    <property type="entry name" value="SIGNAL PEPTIDASE I"/>
    <property type="match status" value="1"/>
</dbReference>
<dbReference type="GO" id="GO:0004252">
    <property type="term" value="F:serine-type endopeptidase activity"/>
    <property type="evidence" value="ECO:0007669"/>
    <property type="project" value="InterPro"/>
</dbReference>
<feature type="domain" description="Peptidase S26" evidence="6">
    <location>
        <begin position="127"/>
        <end position="323"/>
    </location>
</feature>
<accession>A0A7G5XAY1</accession>
<dbReference type="SUPFAM" id="SSF51306">
    <property type="entry name" value="LexA/Signal peptidase"/>
    <property type="match status" value="1"/>
</dbReference>
<dbReference type="GO" id="GO:0006465">
    <property type="term" value="P:signal peptide processing"/>
    <property type="evidence" value="ECO:0007669"/>
    <property type="project" value="InterPro"/>
</dbReference>
<evidence type="ECO:0000256" key="1">
    <source>
        <dbReference type="ARBA" id="ARBA00009370"/>
    </source>
</evidence>
<protein>
    <recommendedName>
        <fullName evidence="2">Signal peptidase I</fullName>
    </recommendedName>
    <alternativeName>
        <fullName evidence="3">Leader peptidase I</fullName>
    </alternativeName>
</protein>
<feature type="transmembrane region" description="Helical" evidence="5">
    <location>
        <begin position="57"/>
        <end position="80"/>
    </location>
</feature>
<dbReference type="Gene3D" id="2.10.109.10">
    <property type="entry name" value="Umud Fragment, subunit A"/>
    <property type="match status" value="2"/>
</dbReference>
<dbReference type="InterPro" id="IPR043739">
    <property type="entry name" value="DUF5684"/>
</dbReference>
<proteinExistence type="inferred from homology"/>
<dbReference type="Pfam" id="PF10502">
    <property type="entry name" value="Peptidase_S26"/>
    <property type="match status" value="2"/>
</dbReference>
<evidence type="ECO:0000313" key="7">
    <source>
        <dbReference type="EMBL" id="QNA42634.1"/>
    </source>
</evidence>
<dbReference type="InterPro" id="IPR036286">
    <property type="entry name" value="LexA/Signal_pep-like_sf"/>
</dbReference>
<feature type="transmembrane region" description="Helical" evidence="5">
    <location>
        <begin position="92"/>
        <end position="110"/>
    </location>
</feature>
<evidence type="ECO:0000256" key="5">
    <source>
        <dbReference type="SAM" id="Phobius"/>
    </source>
</evidence>
<dbReference type="PRINTS" id="PR00727">
    <property type="entry name" value="LEADERPTASE"/>
</dbReference>
<dbReference type="PANTHER" id="PTHR43390:SF1">
    <property type="entry name" value="CHLOROPLAST PROCESSING PEPTIDASE"/>
    <property type="match status" value="1"/>
</dbReference>
<evidence type="ECO:0000256" key="3">
    <source>
        <dbReference type="ARBA" id="ARBA00029906"/>
    </source>
</evidence>
<dbReference type="EMBL" id="CP060007">
    <property type="protein sequence ID" value="QNA42634.1"/>
    <property type="molecule type" value="Genomic_DNA"/>
</dbReference>
<dbReference type="InterPro" id="IPR019533">
    <property type="entry name" value="Peptidase_S26"/>
</dbReference>
<feature type="domain" description="Peptidase S26" evidence="6">
    <location>
        <begin position="461"/>
        <end position="499"/>
    </location>
</feature>
<name>A0A7G5XAY1_9BACT</name>
<organism evidence="7 8">
    <name type="scientific">Lacibacter sediminis</name>
    <dbReference type="NCBI Taxonomy" id="2760713"/>
    <lineage>
        <taxon>Bacteria</taxon>
        <taxon>Pseudomonadati</taxon>
        <taxon>Bacteroidota</taxon>
        <taxon>Chitinophagia</taxon>
        <taxon>Chitinophagales</taxon>
        <taxon>Chitinophagaceae</taxon>
        <taxon>Lacibacter</taxon>
    </lineage>
</organism>
<dbReference type="GO" id="GO:0016020">
    <property type="term" value="C:membrane"/>
    <property type="evidence" value="ECO:0007669"/>
    <property type="project" value="InterPro"/>
</dbReference>
<evidence type="ECO:0000256" key="4">
    <source>
        <dbReference type="PIRSR" id="PIRSR600223-1"/>
    </source>
</evidence>
<evidence type="ECO:0000313" key="8">
    <source>
        <dbReference type="Proteomes" id="UP000515344"/>
    </source>
</evidence>
<dbReference type="Proteomes" id="UP000515344">
    <property type="component" value="Chromosome"/>
</dbReference>
<feature type="transmembrane region" description="Helical" evidence="5">
    <location>
        <begin position="130"/>
        <end position="154"/>
    </location>
</feature>
<dbReference type="InterPro" id="IPR000223">
    <property type="entry name" value="Pept_S26A_signal_pept_1"/>
</dbReference>
<keyword evidence="5" id="KW-1133">Transmembrane helix</keyword>
<keyword evidence="8" id="KW-1185">Reference proteome</keyword>
<dbReference type="KEGG" id="lacs:H4075_10990"/>
<feature type="active site" evidence="4">
    <location>
        <position position="158"/>
    </location>
</feature>
<gene>
    <name evidence="7" type="ORF">H4075_10990</name>
</gene>
<evidence type="ECO:0000259" key="6">
    <source>
        <dbReference type="Pfam" id="PF10502"/>
    </source>
</evidence>
<feature type="transmembrane region" description="Helical" evidence="5">
    <location>
        <begin position="6"/>
        <end position="28"/>
    </location>
</feature>
<evidence type="ECO:0000256" key="2">
    <source>
        <dbReference type="ARBA" id="ARBA00019232"/>
    </source>
</evidence>
<dbReference type="AlphaFoldDB" id="A0A7G5XAY1"/>
<keyword evidence="5" id="KW-0812">Transmembrane</keyword>
<comment type="similarity">
    <text evidence="1">Belongs to the peptidase S26 family.</text>
</comment>
<reference evidence="8" key="1">
    <citation type="submission" date="2020-08" db="EMBL/GenBank/DDBJ databases">
        <title>Lacibacter sp. S13-6-6 genome sequencing.</title>
        <authorList>
            <person name="Jin L."/>
        </authorList>
    </citation>
    <scope>NUCLEOTIDE SEQUENCE [LARGE SCALE GENOMIC DNA]</scope>
    <source>
        <strain evidence="8">S13-6-6</strain>
    </source>
</reference>
<dbReference type="RefSeq" id="WP_182800900.1">
    <property type="nucleotide sequence ID" value="NZ_CP060007.1"/>
</dbReference>